<sequence length="86" mass="9586">MAPGFPRQTASRLHRRGNPKSKADDVNRDPVSGHDPAWRTSVSVCEASPHLHITAPCAYAKLLHQPDSLAFGTRFRNDNKPKEVDR</sequence>
<name>A0AAD9JE77_9ANNE</name>
<feature type="region of interest" description="Disordered" evidence="1">
    <location>
        <begin position="1"/>
        <end position="37"/>
    </location>
</feature>
<keyword evidence="3" id="KW-1185">Reference proteome</keyword>
<evidence type="ECO:0000313" key="3">
    <source>
        <dbReference type="Proteomes" id="UP001208570"/>
    </source>
</evidence>
<evidence type="ECO:0000256" key="1">
    <source>
        <dbReference type="SAM" id="MobiDB-lite"/>
    </source>
</evidence>
<accession>A0AAD9JE77</accession>
<dbReference type="Proteomes" id="UP001208570">
    <property type="component" value="Unassembled WGS sequence"/>
</dbReference>
<gene>
    <name evidence="2" type="ORF">LSH36_361g08024</name>
</gene>
<evidence type="ECO:0000313" key="2">
    <source>
        <dbReference type="EMBL" id="KAK2151518.1"/>
    </source>
</evidence>
<dbReference type="EMBL" id="JAODUP010000361">
    <property type="protein sequence ID" value="KAK2151518.1"/>
    <property type="molecule type" value="Genomic_DNA"/>
</dbReference>
<dbReference type="AlphaFoldDB" id="A0AAD9JE77"/>
<proteinExistence type="predicted"/>
<organism evidence="2 3">
    <name type="scientific">Paralvinella palmiformis</name>
    <dbReference type="NCBI Taxonomy" id="53620"/>
    <lineage>
        <taxon>Eukaryota</taxon>
        <taxon>Metazoa</taxon>
        <taxon>Spiralia</taxon>
        <taxon>Lophotrochozoa</taxon>
        <taxon>Annelida</taxon>
        <taxon>Polychaeta</taxon>
        <taxon>Sedentaria</taxon>
        <taxon>Canalipalpata</taxon>
        <taxon>Terebellida</taxon>
        <taxon>Terebelliformia</taxon>
        <taxon>Alvinellidae</taxon>
        <taxon>Paralvinella</taxon>
    </lineage>
</organism>
<reference evidence="2" key="1">
    <citation type="journal article" date="2023" name="Mol. Biol. Evol.">
        <title>Third-Generation Sequencing Reveals the Adaptive Role of the Epigenome in Three Deep-Sea Polychaetes.</title>
        <authorList>
            <person name="Perez M."/>
            <person name="Aroh O."/>
            <person name="Sun Y."/>
            <person name="Lan Y."/>
            <person name="Juniper S.K."/>
            <person name="Young C.R."/>
            <person name="Angers B."/>
            <person name="Qian P.Y."/>
        </authorList>
    </citation>
    <scope>NUCLEOTIDE SEQUENCE</scope>
    <source>
        <strain evidence="2">P08H-3</strain>
    </source>
</reference>
<protein>
    <submittedName>
        <fullName evidence="2">Uncharacterized protein</fullName>
    </submittedName>
</protein>
<feature type="compositionally biased region" description="Basic and acidic residues" evidence="1">
    <location>
        <begin position="21"/>
        <end position="32"/>
    </location>
</feature>
<comment type="caution">
    <text evidence="2">The sequence shown here is derived from an EMBL/GenBank/DDBJ whole genome shotgun (WGS) entry which is preliminary data.</text>
</comment>